<gene>
    <name evidence="7" type="ORF">C1637_15275</name>
    <name evidence="6" type="ORF">EG342_17290</name>
</gene>
<keyword evidence="2" id="KW-0964">Secreted</keyword>
<feature type="domain" description="Teneurin-like YD-shell" evidence="5">
    <location>
        <begin position="1295"/>
        <end position="1396"/>
    </location>
</feature>
<evidence type="ECO:0000313" key="9">
    <source>
        <dbReference type="Proteomes" id="UP000279972"/>
    </source>
</evidence>
<dbReference type="Gene3D" id="2.180.10.10">
    <property type="entry name" value="RHS repeat-associated core"/>
    <property type="match status" value="1"/>
</dbReference>
<reference evidence="7 8" key="1">
    <citation type="submission" date="2018-01" db="EMBL/GenBank/DDBJ databases">
        <title>Draft genome sequences of Chryseobacterium lactis NCTC11390, Chryseobacterium oncorhynchi 701B-08, and Chryseobacterium viscerum 687B-08.</title>
        <authorList>
            <person name="Jeong J.-J."/>
            <person name="Lee Y.J."/>
            <person name="Park B."/>
            <person name="Choi I.-G."/>
            <person name="Kim K.D."/>
        </authorList>
    </citation>
    <scope>NUCLEOTIDE SEQUENCE [LARGE SCALE GENOMIC DNA]</scope>
    <source>
        <strain evidence="7 8">NCTC11390</strain>
    </source>
</reference>
<dbReference type="EMBL" id="PPEH01000005">
    <property type="protein sequence ID" value="PNW13180.1"/>
    <property type="molecule type" value="Genomic_DNA"/>
</dbReference>
<dbReference type="SUPFAM" id="SSF69318">
    <property type="entry name" value="Integrin alpha N-terminal domain"/>
    <property type="match status" value="1"/>
</dbReference>
<reference evidence="6 9" key="2">
    <citation type="submission" date="2018-11" db="EMBL/GenBank/DDBJ databases">
        <title>Proposal to divide the Flavobacteriaceae and reorganize its genera based on Amino Acid Identity values calculated from whole genome sequences.</title>
        <authorList>
            <person name="Nicholson A.C."/>
            <person name="Gulvik C.A."/>
            <person name="Whitney A.M."/>
            <person name="Humrighouse B.W."/>
            <person name="Bell M."/>
            <person name="Holmes B."/>
            <person name="Steigerwalt A.G."/>
            <person name="Villarma A."/>
            <person name="Sheth M."/>
            <person name="Batra D."/>
            <person name="Pryor J."/>
            <person name="Bernardet J.-F."/>
            <person name="Hugo C."/>
            <person name="Kampfer P."/>
            <person name="Newman J."/>
            <person name="McQuiston J.R."/>
        </authorList>
    </citation>
    <scope>NUCLEOTIDE SEQUENCE [LARGE SCALE GENOMIC DNA]</scope>
    <source>
        <strain evidence="6 9">KC_1864</strain>
    </source>
</reference>
<dbReference type="InterPro" id="IPR056823">
    <property type="entry name" value="TEN-like_YD-shell"/>
</dbReference>
<protein>
    <submittedName>
        <fullName evidence="7">Type IV secretion protein Rhs</fullName>
    </submittedName>
</protein>
<evidence type="ECO:0000256" key="2">
    <source>
        <dbReference type="ARBA" id="ARBA00022525"/>
    </source>
</evidence>
<organism evidence="7 8">
    <name type="scientific">Chryseobacterium lactis</name>
    <dbReference type="NCBI Taxonomy" id="1241981"/>
    <lineage>
        <taxon>Bacteria</taxon>
        <taxon>Pseudomonadati</taxon>
        <taxon>Bacteroidota</taxon>
        <taxon>Flavobacteriia</taxon>
        <taxon>Flavobacteriales</taxon>
        <taxon>Weeksellaceae</taxon>
        <taxon>Chryseobacterium group</taxon>
        <taxon>Chryseobacterium</taxon>
    </lineage>
</organism>
<dbReference type="InterPro" id="IPR006530">
    <property type="entry name" value="YD"/>
</dbReference>
<evidence type="ECO:0000313" key="6">
    <source>
        <dbReference type="EMBL" id="AZA83526.1"/>
    </source>
</evidence>
<evidence type="ECO:0000313" key="8">
    <source>
        <dbReference type="Proteomes" id="UP000236262"/>
    </source>
</evidence>
<evidence type="ECO:0000256" key="3">
    <source>
        <dbReference type="ARBA" id="ARBA00022737"/>
    </source>
</evidence>
<proteinExistence type="predicted"/>
<dbReference type="Proteomes" id="UP000279972">
    <property type="component" value="Chromosome"/>
</dbReference>
<keyword evidence="4" id="KW-0843">Virulence</keyword>
<keyword evidence="3" id="KW-0677">Repeat</keyword>
<dbReference type="InterPro" id="IPR003284">
    <property type="entry name" value="Sal_SpvB"/>
</dbReference>
<dbReference type="PANTHER" id="PTHR32305">
    <property type="match status" value="1"/>
</dbReference>
<dbReference type="NCBIfam" id="TIGR03696">
    <property type="entry name" value="Rhs_assc_core"/>
    <property type="match status" value="1"/>
</dbReference>
<sequence length="2198" mass="243270">MKSNSNKMKFISSIIVSCLSIFGFSQTVSPDKFHDTKGNIEVTSAGQLQYTLAIDVPPGIQKTAPNISLAYVSGATNGMAGYGWNISGISSISRIGKNLEKDGITKGVQLDYSDSYSFNGQRLILKSGEYGKDGAEYITEKYSNIKIKSVGSVTGQLWQGPEYWEITSPDGSQIWYGATASGESPARTPIDYNIVKSKDTNGNYVTYNYASESNVSVISTIEWGGNETQSTPHFNKIEFVFALRPMPETAYIKGVLFSQSKLLESVVVSTNSKQYKKYNVSYKKDPQQTAYRYLDKITVLNSKNEEANPVLFTYEKSYGPNSSGSYFEFPQTYGGILKFNSDTDVLGDFDGDGTLDLLRYHSQTSAKTPQIGVYLYKNYYSYNPDSFSYPIFTGSSLSGFKNAVAVNLKKNNVIRNRQGFVIMKQVNNTSKPDLELSFYSLSENNELNLDFKKIIPNADYDNSDDGGQNGTTTTLLGIKNVDFNGDGLSEIVLQLNDRVCRLTDPNSSAKLPHKCVDYGRYYVIDPDESIQNNNWYYPLSLYTAGKEDAFTTYKAGDFNGDGMFDFMKLDQNKKPLLITFKKNLQGKYESGISPFNPTNNEEVKGVWEDALVGDYNGDGVSDIMMPTSSTSAYWYTYTSKGNAFKEDMNPFMRPQRERQVLRDPYQAIKIYNPRTFVAYDINNDGKTDLISLESTRFLFRRTNLDNSSGAGYKGDTNYIFNVFSTTGGQNSQLTINKGGYNYNLNNDNINETIAVNTEDMIGVPVDLWTGAMLKRLVMASIGTKTHPYGLIQAALSTKYFDIAMQGRISSISQGGITTDITYKQLDKDKNPGLYDGVKTENYPYVEINQSTGMYVVSGITQSTTSDKKLKQDFRYRGLTSNIFGRGMIGFRKTARSSWYTDGFENTKIWTGVEIDPLNDGIPVKEWSIRTNDEAKIFPADVSENNSDLLSFTSTGYQIDKLLNGQIVTSVADVDKAKVVTAILPKITKSKDFLTGTLTDKITSYTNYYLPAKIISSINNNYAVTTSTFGYNHNPSGTGKGYYIGRPSFQTEVVQAYGDTQKNTTLYSYENDLLANSILIAGSDLDSTIKEEYSYDGFGNMTAKKTTARIDNNSRSEKTEYDPKGRFVIKKTDNLGLETSIEYNDWGQIVSQTDPFNNILSNTYDGWGKLLTSTTNLSGTTTYSYDRDSNSNVTVARYEPDGNISKTFTNKLGQEYKSSTKAFGQGQFISKQTLYDVLGRKIKDSEPYFEGQSASGWNTITYDDSVLPAKVTVTAFNGNKAETSVSGLTTTTQELNGYGRITSKTADALGNIISSTDKGGTIQFSYNAAGKQIQAKYAENIVTTKYDSWGRKIEFNDPSNGTYKYEYNGFGQAKKTKSPKGTKEYTYNNLGQLISQKELSTTDGGQATNKTISFTYNDKGLLTARSGQIKWQTISTVFTYDPQGRLLSSTENSNGKTYSQKGITYDDKGKVISYEKELLSYGVSTKVTIENVYSPWNGELYQMKDKSSGKILWELKEINPKGQVLKARLGAADVSNSYDTNGFLTNVDHSSQAKPGILQLLYSFDAIRNELKNRTTGGDFNIVESFDYDDNNRLINWTNPVTGIKPSANRNVYDIKGRIMENDQVGAIKYENAAKLYQPTGMTLNTAGTQNYNNDLIQTITYNENNDPVQINGQKAQISFEYGLGSMRQRVDITKPMGGSSEYKMAGSGIVDPNAPIWNNTISKFYSEDGSFEVVKDQTAGQEKHILYIGGSPYESNIVYLKDFGQTGGSYKFLHKDYIGSILAISDEEGNKVEQRHFDAWGNLTNLAFGNNGAVITDKYSIDSSPLLIDRGYTSHERFADIGIIHMNGRLYDPLLRRFLSADENIQDPSNTQNYNKYGYVMNNPLMYNDPSGEFIPWLIGAIVGGYLNGVAANNGNWNPGKWDWQNTWSAVLGGAIGGAAVSGALGNIASNAGAIKSFLPGIVSGGLNSAFNGGNFLGGAIGGISYTGNLFGNKMTSTELNNTSYRYMISSDSKNREFGFNNSRSGLKDPLSIVLSISGLNPSSSANMYSLSVIASLFASKDAWIAVGNTNTMNEWAKGYIKFNMDPNGLFVDPSEPNVKIEGITNPVTGKIILAPGIFNGKKSNYGLADVIIHENDHYYNWKNNILQGNHPLIQNLNEISAYKAASQWTGSMGGAEDYLKSVSNYMLYILNLFNSTK</sequence>
<comment type="subcellular location">
    <subcellularLocation>
        <location evidence="1">Secreted</location>
    </subcellularLocation>
</comment>
<dbReference type="GO" id="GO:0005737">
    <property type="term" value="C:cytoplasm"/>
    <property type="evidence" value="ECO:0007669"/>
    <property type="project" value="InterPro"/>
</dbReference>
<dbReference type="PANTHER" id="PTHR32305:SF15">
    <property type="entry name" value="PROTEIN RHSA-RELATED"/>
    <property type="match status" value="1"/>
</dbReference>
<dbReference type="InterPro" id="IPR028994">
    <property type="entry name" value="Integrin_alpha_N"/>
</dbReference>
<dbReference type="InterPro" id="IPR050708">
    <property type="entry name" value="T6SS_VgrG/RHS"/>
</dbReference>
<name>A0A3G6RR19_CHRLC</name>
<accession>A0A3G6RR19</accession>
<evidence type="ECO:0000313" key="7">
    <source>
        <dbReference type="EMBL" id="PNW13180.1"/>
    </source>
</evidence>
<evidence type="ECO:0000256" key="4">
    <source>
        <dbReference type="ARBA" id="ARBA00023026"/>
    </source>
</evidence>
<evidence type="ECO:0000259" key="5">
    <source>
        <dbReference type="Pfam" id="PF25023"/>
    </source>
</evidence>
<dbReference type="Proteomes" id="UP000236262">
    <property type="component" value="Unassembled WGS sequence"/>
</dbReference>
<dbReference type="InterPro" id="IPR022385">
    <property type="entry name" value="Rhs_assc_core"/>
</dbReference>
<dbReference type="OrthoDB" id="6225685at2"/>
<dbReference type="KEGG" id="clac:EG342_17290"/>
<dbReference type="EMBL" id="CP033924">
    <property type="protein sequence ID" value="AZA83526.1"/>
    <property type="molecule type" value="Genomic_DNA"/>
</dbReference>
<evidence type="ECO:0000256" key="1">
    <source>
        <dbReference type="ARBA" id="ARBA00004613"/>
    </source>
</evidence>
<keyword evidence="9" id="KW-1185">Reference proteome</keyword>
<dbReference type="Pfam" id="PF25023">
    <property type="entry name" value="TEN_YD-shell"/>
    <property type="match status" value="1"/>
</dbReference>
<dbReference type="Pfam" id="PF03534">
    <property type="entry name" value="SpvB"/>
    <property type="match status" value="1"/>
</dbReference>
<dbReference type="GO" id="GO:0005576">
    <property type="term" value="C:extracellular region"/>
    <property type="evidence" value="ECO:0007669"/>
    <property type="project" value="UniProtKB-SubCell"/>
</dbReference>
<dbReference type="NCBIfam" id="TIGR01643">
    <property type="entry name" value="YD_repeat_2x"/>
    <property type="match status" value="1"/>
</dbReference>